<dbReference type="RefSeq" id="WP_010942493.1">
    <property type="nucleotide sequence ID" value="NC_002939.5"/>
</dbReference>
<sequence length="400" mass="45826">MKICHVAYQTWPTQCGAVTRLEQLLEAQHLLGVDTFVISSPFQMANSACAIECRRGIKYYRTSIGFKHIGFSNAIGFWGRLHKFTHIFSFVRQVWKICCIEKPDIIHAHATFFIGLSAWFVARFMGIPCVYEVRSTWEEDLKGGSFVYLQRSIVKYMERLTIKLSSGTVFLSKGLQEHYCKRIPVNRSALIYNCVKEPTTSSTGRMNDSVFNLGYIGSLYDYEGLENLIKVAQLLRQTDIKLHIDIVGGGPSEQYLMDLTRKMRLDDIITFHGRVNPDSVDSYYNNIDVIVLPRRDLVITNRVAGLKPIEAFSHKKIVVASDVEGMKELFVDGIHGLLFQADNISDMYNKITWVYNNKEIACKIALSGYQLFLEKYTLAAMGKQYLHFYDEVLVNSRHEM</sequence>
<dbReference type="eggNOG" id="COG0438">
    <property type="taxonomic scope" value="Bacteria"/>
</dbReference>
<accession>Q74C24</accession>
<dbReference type="SUPFAM" id="SSF53756">
    <property type="entry name" value="UDP-Glycosyltransferase/glycogen phosphorylase"/>
    <property type="match status" value="1"/>
</dbReference>
<dbReference type="InterPro" id="IPR028098">
    <property type="entry name" value="Glyco_trans_4-like_N"/>
</dbReference>
<proteinExistence type="predicted"/>
<dbReference type="CDD" id="cd03794">
    <property type="entry name" value="GT4_WbuB-like"/>
    <property type="match status" value="1"/>
</dbReference>
<dbReference type="Pfam" id="PF00534">
    <property type="entry name" value="Glycos_transf_1"/>
    <property type="match status" value="1"/>
</dbReference>
<feature type="domain" description="Glycosyltransferase subfamily 4-like N-terminal" evidence="2">
    <location>
        <begin position="16"/>
        <end position="195"/>
    </location>
</feature>
<dbReference type="AlphaFoldDB" id="Q74C24"/>
<dbReference type="KEGG" id="gsu:GSU1851"/>
<dbReference type="STRING" id="243231.GSU1851"/>
<name>Q74C24_GEOSL</name>
<organism evidence="3 4">
    <name type="scientific">Geobacter sulfurreducens (strain ATCC 51573 / DSM 12127 / PCA)</name>
    <dbReference type="NCBI Taxonomy" id="243231"/>
    <lineage>
        <taxon>Bacteria</taxon>
        <taxon>Pseudomonadati</taxon>
        <taxon>Thermodesulfobacteriota</taxon>
        <taxon>Desulfuromonadia</taxon>
        <taxon>Geobacterales</taxon>
        <taxon>Geobacteraceae</taxon>
        <taxon>Geobacter</taxon>
    </lineage>
</organism>
<evidence type="ECO:0000313" key="3">
    <source>
        <dbReference type="EMBL" id="AAR35228.1"/>
    </source>
</evidence>
<protein>
    <submittedName>
        <fullName evidence="3">Glycosyltransferase, WbuB-like family</fullName>
    </submittedName>
</protein>
<dbReference type="PANTHER" id="PTHR45947:SF3">
    <property type="entry name" value="SULFOQUINOVOSYL TRANSFERASE SQD2"/>
    <property type="match status" value="1"/>
</dbReference>
<dbReference type="PANTHER" id="PTHR45947">
    <property type="entry name" value="SULFOQUINOVOSYL TRANSFERASE SQD2"/>
    <property type="match status" value="1"/>
</dbReference>
<evidence type="ECO:0000313" key="4">
    <source>
        <dbReference type="Proteomes" id="UP000000577"/>
    </source>
</evidence>
<dbReference type="HOGENOM" id="CLU_009583_2_2_7"/>
<dbReference type="InterPro" id="IPR001296">
    <property type="entry name" value="Glyco_trans_1"/>
</dbReference>
<dbReference type="PATRIC" id="fig|243231.5.peg.1888"/>
<gene>
    <name evidence="3" type="ordered locus">GSU1851</name>
</gene>
<dbReference type="Pfam" id="PF13439">
    <property type="entry name" value="Glyco_transf_4"/>
    <property type="match status" value="1"/>
</dbReference>
<reference evidence="3 4" key="2">
    <citation type="journal article" date="2012" name="BMC Genomics">
        <title>Comparative genomic analysis of Geobacter sulfurreducens KN400, a strain with enhanced capacity for extracellular electron transfer and electricity production.</title>
        <authorList>
            <person name="Butler J.E."/>
            <person name="Young N.D."/>
            <person name="Aklujkar M."/>
            <person name="Lovley D.R."/>
        </authorList>
    </citation>
    <scope>NUCLEOTIDE SEQUENCE [LARGE SCALE GENOMIC DNA]</scope>
    <source>
        <strain evidence="4">ATCC 51573 / DSM 12127 / PCA</strain>
    </source>
</reference>
<dbReference type="CAZy" id="GT4">
    <property type="family name" value="Glycosyltransferase Family 4"/>
</dbReference>
<dbReference type="Proteomes" id="UP000000577">
    <property type="component" value="Chromosome"/>
</dbReference>
<evidence type="ECO:0000259" key="2">
    <source>
        <dbReference type="Pfam" id="PF13439"/>
    </source>
</evidence>
<feature type="domain" description="Glycosyl transferase family 1" evidence="1">
    <location>
        <begin position="213"/>
        <end position="361"/>
    </location>
</feature>
<dbReference type="EMBL" id="AE017180">
    <property type="protein sequence ID" value="AAR35228.1"/>
    <property type="molecule type" value="Genomic_DNA"/>
</dbReference>
<dbReference type="InterPro" id="IPR050194">
    <property type="entry name" value="Glycosyltransferase_grp1"/>
</dbReference>
<dbReference type="InParanoid" id="Q74C24"/>
<keyword evidence="4" id="KW-1185">Reference proteome</keyword>
<reference evidence="3 4" key="1">
    <citation type="journal article" date="2003" name="Science">
        <title>Genome of Geobacter sulfurreducens: metal reduction in subsurface environments.</title>
        <authorList>
            <person name="Methe B.A."/>
            <person name="Nelson K.E."/>
            <person name="Eisen J.A."/>
            <person name="Paulsen I.T."/>
            <person name="Nelson W."/>
            <person name="Heidelberg J.F."/>
            <person name="Wu D."/>
            <person name="Wu M."/>
            <person name="Ward N."/>
            <person name="Beanan M.J."/>
            <person name="Dodson R.J."/>
            <person name="Madupu R."/>
            <person name="Brinkac L.M."/>
            <person name="Daugherty S.C."/>
            <person name="DeBoy R.T."/>
            <person name="Durkin A.S."/>
            <person name="Gwinn M."/>
            <person name="Kolonay J.F."/>
            <person name="Sullivan S.A."/>
            <person name="Haft D.H."/>
            <person name="Selengut J."/>
            <person name="Davidsen T.M."/>
            <person name="Zafar N."/>
            <person name="White O."/>
            <person name="Tran B."/>
            <person name="Romero C."/>
            <person name="Forberger H.A."/>
            <person name="Weidman J."/>
            <person name="Khouri H."/>
            <person name="Feldblyum T.V."/>
            <person name="Utterback T.R."/>
            <person name="Van Aken S.E."/>
            <person name="Lovley D.R."/>
            <person name="Fraser C.M."/>
        </authorList>
    </citation>
    <scope>NUCLEOTIDE SEQUENCE [LARGE SCALE GENOMIC DNA]</scope>
    <source>
        <strain evidence="4">ATCC 51573 / DSM 12127 / PCA</strain>
    </source>
</reference>
<evidence type="ECO:0000259" key="1">
    <source>
        <dbReference type="Pfam" id="PF00534"/>
    </source>
</evidence>
<dbReference type="Gene3D" id="3.40.50.2000">
    <property type="entry name" value="Glycogen Phosphorylase B"/>
    <property type="match status" value="2"/>
</dbReference>
<dbReference type="OrthoDB" id="509705at2"/>
<dbReference type="GO" id="GO:0016757">
    <property type="term" value="F:glycosyltransferase activity"/>
    <property type="evidence" value="ECO:0007669"/>
    <property type="project" value="InterPro"/>
</dbReference>
<dbReference type="SMR" id="Q74C24"/>
<dbReference type="EnsemblBacteria" id="AAR35228">
    <property type="protein sequence ID" value="AAR35228"/>
    <property type="gene ID" value="GSU1851"/>
</dbReference>